<accession>A0A0K1QBV8</accession>
<gene>
    <name evidence="1" type="ORF">AKJ09_09825</name>
</gene>
<name>A0A0K1QBV8_9BACT</name>
<evidence type="ECO:0000313" key="1">
    <source>
        <dbReference type="EMBL" id="AKV03162.1"/>
    </source>
</evidence>
<dbReference type="AlphaFoldDB" id="A0A0K1QBV8"/>
<proteinExistence type="predicted"/>
<dbReference type="EMBL" id="CP012333">
    <property type="protein sequence ID" value="AKV03162.1"/>
    <property type="molecule type" value="Genomic_DNA"/>
</dbReference>
<keyword evidence="2" id="KW-1185">Reference proteome</keyword>
<dbReference type="Proteomes" id="UP000064967">
    <property type="component" value="Chromosome"/>
</dbReference>
<sequence>MRPMSAVEPDRLGEATDALTDSLHAAEAFLRSRNKGVSAQVTMGDLTLSWIRHGDGWRIVIGAKEFERANRAGRILAGIHLGALLEKIEANERTLAEDLSTALECAKAFVQAHPAPVVAVSASEDRRCWRARPSIGGGWCYDRSLTSLSATIDDGASPGGSYVIECVELTDEELEKLGDFDGW</sequence>
<reference evidence="1 2" key="1">
    <citation type="submission" date="2015-08" db="EMBL/GenBank/DDBJ databases">
        <authorList>
            <person name="Babu N.S."/>
            <person name="Beckwith C.J."/>
            <person name="Beseler K.G."/>
            <person name="Brison A."/>
            <person name="Carone J.V."/>
            <person name="Caskin T.P."/>
            <person name="Diamond M."/>
            <person name="Durham M.E."/>
            <person name="Foxe J.M."/>
            <person name="Go M."/>
            <person name="Henderson B.A."/>
            <person name="Jones I.B."/>
            <person name="McGettigan J.A."/>
            <person name="Micheletti S.J."/>
            <person name="Nasrallah M.E."/>
            <person name="Ortiz D."/>
            <person name="Piller C.R."/>
            <person name="Privatt S.R."/>
            <person name="Schneider S.L."/>
            <person name="Sharp S."/>
            <person name="Smith T.C."/>
            <person name="Stanton J.D."/>
            <person name="Ullery H.E."/>
            <person name="Wilson R.J."/>
            <person name="Serrano M.G."/>
            <person name="Buck G."/>
            <person name="Lee V."/>
            <person name="Wang Y."/>
            <person name="Carvalho R."/>
            <person name="Voegtly L."/>
            <person name="Shi R."/>
            <person name="Duckworth R."/>
            <person name="Johnson A."/>
            <person name="Loviza R."/>
            <person name="Walstead R."/>
            <person name="Shah Z."/>
            <person name="Kiflezghi M."/>
            <person name="Wade K."/>
            <person name="Ball S.L."/>
            <person name="Bradley K.W."/>
            <person name="Asai D.J."/>
            <person name="Bowman C.A."/>
            <person name="Russell D.A."/>
            <person name="Pope W.H."/>
            <person name="Jacobs-Sera D."/>
            <person name="Hendrix R.W."/>
            <person name="Hatfull G.F."/>
        </authorList>
    </citation>
    <scope>NUCLEOTIDE SEQUENCE [LARGE SCALE GENOMIC DNA]</scope>
    <source>
        <strain evidence="1 2">DSM 27648</strain>
    </source>
</reference>
<organism evidence="1 2">
    <name type="scientific">Labilithrix luteola</name>
    <dbReference type="NCBI Taxonomy" id="1391654"/>
    <lineage>
        <taxon>Bacteria</taxon>
        <taxon>Pseudomonadati</taxon>
        <taxon>Myxococcota</taxon>
        <taxon>Polyangia</taxon>
        <taxon>Polyangiales</taxon>
        <taxon>Labilitrichaceae</taxon>
        <taxon>Labilithrix</taxon>
    </lineage>
</organism>
<evidence type="ECO:0000313" key="2">
    <source>
        <dbReference type="Proteomes" id="UP000064967"/>
    </source>
</evidence>
<dbReference type="STRING" id="1391654.AKJ09_09825"/>
<dbReference type="KEGG" id="llu:AKJ09_09825"/>
<protein>
    <submittedName>
        <fullName evidence="1">Uncharacterized protein</fullName>
    </submittedName>
</protein>